<proteinExistence type="predicted"/>
<reference evidence="1 2" key="1">
    <citation type="submission" date="2019-02" db="EMBL/GenBank/DDBJ databases">
        <title>Genomic Encyclopedia of Type Strains, Phase IV (KMG-IV): sequencing the most valuable type-strain genomes for metagenomic binning, comparative biology and taxonomic classification.</title>
        <authorList>
            <person name="Goeker M."/>
        </authorList>
    </citation>
    <scope>NUCLEOTIDE SEQUENCE [LARGE SCALE GENOMIC DNA]</scope>
    <source>
        <strain evidence="1 2">DSM 10617</strain>
    </source>
</reference>
<dbReference type="Proteomes" id="UP000293433">
    <property type="component" value="Unassembled WGS sequence"/>
</dbReference>
<dbReference type="PANTHER" id="PTHR33875">
    <property type="entry name" value="OS09G0542200 PROTEIN"/>
    <property type="match status" value="1"/>
</dbReference>
<evidence type="ECO:0000313" key="2">
    <source>
        <dbReference type="Proteomes" id="UP000293433"/>
    </source>
</evidence>
<gene>
    <name evidence="1" type="ORF">EV685_0867</name>
</gene>
<accession>A0A4Q7LW14</accession>
<dbReference type="AlphaFoldDB" id="A0A4Q7LW14"/>
<dbReference type="PANTHER" id="PTHR33875:SF2">
    <property type="entry name" value="ACR183CP"/>
    <property type="match status" value="1"/>
</dbReference>
<dbReference type="InterPro" id="IPR036249">
    <property type="entry name" value="Thioredoxin-like_sf"/>
</dbReference>
<keyword evidence="2" id="KW-1185">Reference proteome</keyword>
<name>A0A4Q7LW14_9BURK</name>
<sequence>MSVSAPAPRPAASLADTLAWGHGPRVLEVFLEPTCPFSGRAFGKLDALLARAGEDRLTVRIRLQSQPWHLFSPVVCRAVLAAATLPDGRTAARAVLAAVFAHREQFDHVDHASGPNLDLTLREVIGRIEALSGLALADAFAAPGLDRDLKWQARYARQNGIHATPTFMVDGLVAPDIGSGDSVDAWLDKLGLA</sequence>
<comment type="caution">
    <text evidence="1">The sequence shown here is derived from an EMBL/GenBank/DDBJ whole genome shotgun (WGS) entry which is preliminary data.</text>
</comment>
<organism evidence="1 2">
    <name type="scientific">Sphaerotilus mobilis</name>
    <dbReference type="NCBI Taxonomy" id="47994"/>
    <lineage>
        <taxon>Bacteria</taxon>
        <taxon>Pseudomonadati</taxon>
        <taxon>Pseudomonadota</taxon>
        <taxon>Betaproteobacteria</taxon>
        <taxon>Burkholderiales</taxon>
        <taxon>Sphaerotilaceae</taxon>
        <taxon>Sphaerotilus</taxon>
    </lineage>
</organism>
<dbReference type="Gene3D" id="3.40.30.10">
    <property type="entry name" value="Glutaredoxin"/>
    <property type="match status" value="1"/>
</dbReference>
<evidence type="ECO:0000313" key="1">
    <source>
        <dbReference type="EMBL" id="RZS58572.1"/>
    </source>
</evidence>
<dbReference type="OrthoDB" id="6399456at2"/>
<dbReference type="RefSeq" id="WP_130480703.1">
    <property type="nucleotide sequence ID" value="NZ_SGWV01000007.1"/>
</dbReference>
<protein>
    <submittedName>
        <fullName evidence="1">Thioredoxin-like protein</fullName>
    </submittedName>
</protein>
<dbReference type="SUPFAM" id="SSF52833">
    <property type="entry name" value="Thioredoxin-like"/>
    <property type="match status" value="1"/>
</dbReference>
<dbReference type="EMBL" id="SGWV01000007">
    <property type="protein sequence ID" value="RZS58572.1"/>
    <property type="molecule type" value="Genomic_DNA"/>
</dbReference>